<proteinExistence type="predicted"/>
<evidence type="ECO:0000313" key="4">
    <source>
        <dbReference type="Proteomes" id="UP000295832"/>
    </source>
</evidence>
<evidence type="ECO:0000256" key="1">
    <source>
        <dbReference type="ARBA" id="ARBA00022527"/>
    </source>
</evidence>
<protein>
    <submittedName>
        <fullName evidence="3">Serine/threonine-protein kinase RsbW</fullName>
    </submittedName>
</protein>
<dbReference type="PANTHER" id="PTHR35526">
    <property type="entry name" value="ANTI-SIGMA-F FACTOR RSBW-RELATED"/>
    <property type="match status" value="1"/>
</dbReference>
<keyword evidence="1" id="KW-0723">Serine/threonine-protein kinase</keyword>
<dbReference type="Proteomes" id="UP000295832">
    <property type="component" value="Unassembled WGS sequence"/>
</dbReference>
<evidence type="ECO:0000313" key="3">
    <source>
        <dbReference type="EMBL" id="TDX58997.1"/>
    </source>
</evidence>
<gene>
    <name evidence="3" type="ORF">C7959_102135</name>
</gene>
<keyword evidence="3" id="KW-0808">Transferase</keyword>
<reference evidence="3 4" key="1">
    <citation type="submission" date="2019-03" db="EMBL/GenBank/DDBJ databases">
        <title>Subsurface microbial communities from deep shales in Ohio and West Virginia, USA.</title>
        <authorList>
            <person name="Wrighton K."/>
        </authorList>
    </citation>
    <scope>NUCLEOTIDE SEQUENCE [LARGE SCALE GENOMIC DNA]</scope>
    <source>
        <strain evidence="3 4">MSL 6dP</strain>
    </source>
</reference>
<dbReference type="STRING" id="926561.GCA_000379025_01943"/>
<dbReference type="InterPro" id="IPR003594">
    <property type="entry name" value="HATPase_dom"/>
</dbReference>
<dbReference type="AlphaFoldDB" id="A0A4R8HR71"/>
<sequence>MKSLKAPATMKNLDLMIGFIMDKVKKLDLEDKKLIFNLRLVCEEALSNIINYAYLDKDETGEVKISFDMDTQEGKLVLEIVDHGVAFNLVEYDPPKLKSSIEEQKIGGFGIHLIKTLMDEVKYKREAGRNILTLVKLIDVN</sequence>
<dbReference type="Pfam" id="PF13581">
    <property type="entry name" value="HATPase_c_2"/>
    <property type="match status" value="1"/>
</dbReference>
<feature type="domain" description="Histidine kinase/HSP90-like ATPase" evidence="2">
    <location>
        <begin position="31"/>
        <end position="136"/>
    </location>
</feature>
<comment type="caution">
    <text evidence="3">The sequence shown here is derived from an EMBL/GenBank/DDBJ whole genome shotgun (WGS) entry which is preliminary data.</text>
</comment>
<dbReference type="InterPro" id="IPR036890">
    <property type="entry name" value="HATPase_C_sf"/>
</dbReference>
<dbReference type="CDD" id="cd16936">
    <property type="entry name" value="HATPase_RsbW-like"/>
    <property type="match status" value="1"/>
</dbReference>
<evidence type="ECO:0000259" key="2">
    <source>
        <dbReference type="Pfam" id="PF13581"/>
    </source>
</evidence>
<dbReference type="InterPro" id="IPR050267">
    <property type="entry name" value="Anti-sigma-factor_SerPK"/>
</dbReference>
<dbReference type="Gene3D" id="3.30.565.10">
    <property type="entry name" value="Histidine kinase-like ATPase, C-terminal domain"/>
    <property type="match status" value="1"/>
</dbReference>
<dbReference type="RefSeq" id="WP_166667860.1">
    <property type="nucleotide sequence ID" value="NZ_SOEG01000002.1"/>
</dbReference>
<keyword evidence="4" id="KW-1185">Reference proteome</keyword>
<organism evidence="3 4">
    <name type="scientific">Orenia marismortui</name>
    <dbReference type="NCBI Taxonomy" id="46469"/>
    <lineage>
        <taxon>Bacteria</taxon>
        <taxon>Bacillati</taxon>
        <taxon>Bacillota</taxon>
        <taxon>Clostridia</taxon>
        <taxon>Halanaerobiales</taxon>
        <taxon>Halobacteroidaceae</taxon>
        <taxon>Orenia</taxon>
    </lineage>
</organism>
<dbReference type="SUPFAM" id="SSF55874">
    <property type="entry name" value="ATPase domain of HSP90 chaperone/DNA topoisomerase II/histidine kinase"/>
    <property type="match status" value="1"/>
</dbReference>
<dbReference type="PANTHER" id="PTHR35526:SF6">
    <property type="entry name" value="SLR1861 PROTEIN"/>
    <property type="match status" value="1"/>
</dbReference>
<keyword evidence="3" id="KW-0418">Kinase</keyword>
<dbReference type="GO" id="GO:0004674">
    <property type="term" value="F:protein serine/threonine kinase activity"/>
    <property type="evidence" value="ECO:0007669"/>
    <property type="project" value="UniProtKB-KW"/>
</dbReference>
<dbReference type="EMBL" id="SOEG01000002">
    <property type="protein sequence ID" value="TDX58997.1"/>
    <property type="molecule type" value="Genomic_DNA"/>
</dbReference>
<name>A0A4R8HR71_9FIRM</name>
<accession>A0A4R8HR71</accession>